<protein>
    <submittedName>
        <fullName evidence="5">Tyrosine-type recombinase/integrase</fullName>
    </submittedName>
</protein>
<accession>A0A7C9LIY2</accession>
<keyword evidence="6" id="KW-1185">Reference proteome</keyword>
<comment type="caution">
    <text evidence="5">The sequence shown here is derived from an EMBL/GenBank/DDBJ whole genome shotgun (WGS) entry which is preliminary data.</text>
</comment>
<dbReference type="InterPro" id="IPR050090">
    <property type="entry name" value="Tyrosine_recombinase_XerCD"/>
</dbReference>
<evidence type="ECO:0000313" key="6">
    <source>
        <dbReference type="Proteomes" id="UP000483286"/>
    </source>
</evidence>
<keyword evidence="1" id="KW-0238">DNA-binding</keyword>
<dbReference type="Proteomes" id="UP000483286">
    <property type="component" value="Unassembled WGS sequence"/>
</dbReference>
<evidence type="ECO:0000256" key="2">
    <source>
        <dbReference type="ARBA" id="ARBA00023172"/>
    </source>
</evidence>
<dbReference type="Gene3D" id="1.10.443.10">
    <property type="entry name" value="Intergrase catalytic core"/>
    <property type="match status" value="1"/>
</dbReference>
<reference evidence="5 6" key="1">
    <citation type="submission" date="2019-12" db="EMBL/GenBank/DDBJ databases">
        <title>Deinococcus sp. HMF7620 Genome sequencing and assembly.</title>
        <authorList>
            <person name="Kang H."/>
            <person name="Kim H."/>
            <person name="Joh K."/>
        </authorList>
    </citation>
    <scope>NUCLEOTIDE SEQUENCE [LARGE SCALE GENOMIC DNA]</scope>
    <source>
        <strain evidence="5 6">HMF7620</strain>
    </source>
</reference>
<dbReference type="EMBL" id="WQLB01000002">
    <property type="protein sequence ID" value="MVN85438.1"/>
    <property type="molecule type" value="Genomic_DNA"/>
</dbReference>
<evidence type="ECO:0000256" key="1">
    <source>
        <dbReference type="ARBA" id="ARBA00023125"/>
    </source>
</evidence>
<dbReference type="SUPFAM" id="SSF56349">
    <property type="entry name" value="DNA breaking-rejoining enzymes"/>
    <property type="match status" value="1"/>
</dbReference>
<evidence type="ECO:0000256" key="3">
    <source>
        <dbReference type="SAM" id="MobiDB-lite"/>
    </source>
</evidence>
<dbReference type="InterPro" id="IPR013762">
    <property type="entry name" value="Integrase-like_cat_sf"/>
</dbReference>
<dbReference type="CDD" id="cd01189">
    <property type="entry name" value="INT_ICEBs1_C_like"/>
    <property type="match status" value="1"/>
</dbReference>
<dbReference type="PROSITE" id="PS51898">
    <property type="entry name" value="TYR_RECOMBINASE"/>
    <property type="match status" value="1"/>
</dbReference>
<proteinExistence type="predicted"/>
<sequence>MMGGRKTGQGWHKGNIEELPSGRFRWRVRVQYPDGTKDRLTGTARTKTEAQQAMIAAQREAQAGQRPVSHTLTVGEMVTEYMRAKRATWADRTSWNNDALYTRHVAPHLAHLKAAGVDPRRLRAYFELLSEKRPAGDGEKMRPPLGYSGQRQIHVLLLGAYKRAIADGLLRDNPALHARPLSPTKGGAKMAAKVKHFTPEELGRFIPVALEDRFALPLAFLALTGLRIGEALALTWGDVGQDDTGAPLVTISKTRSEFEGAYYTGGPKTAAGVRQVYLSPDALGIVEDLRRRVSIEAQATRYQGQGTADAAPLFPSVDGRPMRQDVLRQVMRRTCEAAGVPLLSPHALRHSTGTYLISRGEDPVSVAALLGHAQVSTTLNIYAHALPGKMRGMVYGLADLQGKVKSAAAQTGERGDGERALPLRRKIRKAGPRRKG</sequence>
<feature type="domain" description="Tyr recombinase" evidence="4">
    <location>
        <begin position="192"/>
        <end position="395"/>
    </location>
</feature>
<dbReference type="GO" id="GO:0015074">
    <property type="term" value="P:DNA integration"/>
    <property type="evidence" value="ECO:0007669"/>
    <property type="project" value="InterPro"/>
</dbReference>
<evidence type="ECO:0000313" key="5">
    <source>
        <dbReference type="EMBL" id="MVN85438.1"/>
    </source>
</evidence>
<dbReference type="GO" id="GO:0003677">
    <property type="term" value="F:DNA binding"/>
    <property type="evidence" value="ECO:0007669"/>
    <property type="project" value="UniProtKB-KW"/>
</dbReference>
<dbReference type="RefSeq" id="WP_157457467.1">
    <property type="nucleotide sequence ID" value="NZ_WQLB01000002.1"/>
</dbReference>
<feature type="compositionally biased region" description="Basic residues" evidence="3">
    <location>
        <begin position="422"/>
        <end position="436"/>
    </location>
</feature>
<dbReference type="InterPro" id="IPR002104">
    <property type="entry name" value="Integrase_catalytic"/>
</dbReference>
<dbReference type="GO" id="GO:0006310">
    <property type="term" value="P:DNA recombination"/>
    <property type="evidence" value="ECO:0007669"/>
    <property type="project" value="UniProtKB-KW"/>
</dbReference>
<evidence type="ECO:0000259" key="4">
    <source>
        <dbReference type="PROSITE" id="PS51898"/>
    </source>
</evidence>
<name>A0A7C9LIY2_9DEIO</name>
<dbReference type="Pfam" id="PF00589">
    <property type="entry name" value="Phage_integrase"/>
    <property type="match status" value="1"/>
</dbReference>
<dbReference type="AlphaFoldDB" id="A0A7C9LIY2"/>
<dbReference type="InterPro" id="IPR011010">
    <property type="entry name" value="DNA_brk_join_enz"/>
</dbReference>
<organism evidence="5 6">
    <name type="scientific">Deinococcus arboris</name>
    <dbReference type="NCBI Taxonomy" id="2682977"/>
    <lineage>
        <taxon>Bacteria</taxon>
        <taxon>Thermotogati</taxon>
        <taxon>Deinococcota</taxon>
        <taxon>Deinococci</taxon>
        <taxon>Deinococcales</taxon>
        <taxon>Deinococcaceae</taxon>
        <taxon>Deinococcus</taxon>
    </lineage>
</organism>
<feature type="region of interest" description="Disordered" evidence="3">
    <location>
        <begin position="407"/>
        <end position="436"/>
    </location>
</feature>
<dbReference type="PANTHER" id="PTHR30349">
    <property type="entry name" value="PHAGE INTEGRASE-RELATED"/>
    <property type="match status" value="1"/>
</dbReference>
<keyword evidence="2" id="KW-0233">DNA recombination</keyword>
<gene>
    <name evidence="5" type="ORF">GO986_01495</name>
</gene>
<dbReference type="Gene3D" id="1.10.150.130">
    <property type="match status" value="1"/>
</dbReference>
<dbReference type="InterPro" id="IPR010998">
    <property type="entry name" value="Integrase_recombinase_N"/>
</dbReference>